<dbReference type="RefSeq" id="WP_184262352.1">
    <property type="nucleotide sequence ID" value="NZ_JACIIX010000003.1"/>
</dbReference>
<keyword evidence="3 11" id="KW-0808">Transferase</keyword>
<keyword evidence="6 11" id="KW-0418">Kinase</keyword>
<dbReference type="EC" id="2.7.7.70" evidence="11"/>
<dbReference type="Gene3D" id="3.40.1190.20">
    <property type="match status" value="1"/>
</dbReference>
<feature type="active site" evidence="11">
    <location>
        <position position="277"/>
    </location>
</feature>
<dbReference type="SUPFAM" id="SSF52374">
    <property type="entry name" value="Nucleotidylyl transferase"/>
    <property type="match status" value="1"/>
</dbReference>
<dbReference type="NCBIfam" id="TIGR02198">
    <property type="entry name" value="rfaE_dom_I"/>
    <property type="match status" value="1"/>
</dbReference>
<dbReference type="GO" id="GO:0005524">
    <property type="term" value="F:ATP binding"/>
    <property type="evidence" value="ECO:0007669"/>
    <property type="project" value="UniProtKB-UniRule"/>
</dbReference>
<dbReference type="InterPro" id="IPR004821">
    <property type="entry name" value="Cyt_trans-like"/>
</dbReference>
<evidence type="ECO:0000256" key="4">
    <source>
        <dbReference type="ARBA" id="ARBA00022695"/>
    </source>
</evidence>
<comment type="catalytic activity">
    <reaction evidence="11">
        <text>D-glycero-beta-D-manno-heptose 7-phosphate + ATP = D-glycero-beta-D-manno-heptose 1,7-bisphosphate + ADP + H(+)</text>
        <dbReference type="Rhea" id="RHEA:27473"/>
        <dbReference type="ChEBI" id="CHEBI:15378"/>
        <dbReference type="ChEBI" id="CHEBI:30616"/>
        <dbReference type="ChEBI" id="CHEBI:60204"/>
        <dbReference type="ChEBI" id="CHEBI:60208"/>
        <dbReference type="ChEBI" id="CHEBI:456216"/>
        <dbReference type="EC" id="2.7.1.167"/>
    </reaction>
</comment>
<evidence type="ECO:0000313" key="15">
    <source>
        <dbReference type="Proteomes" id="UP000544872"/>
    </source>
</evidence>
<evidence type="ECO:0000256" key="6">
    <source>
        <dbReference type="ARBA" id="ARBA00022777"/>
    </source>
</evidence>
<dbReference type="PANTHER" id="PTHR46969">
    <property type="entry name" value="BIFUNCTIONAL PROTEIN HLDE"/>
    <property type="match status" value="1"/>
</dbReference>
<dbReference type="Gene3D" id="3.40.50.620">
    <property type="entry name" value="HUPs"/>
    <property type="match status" value="1"/>
</dbReference>
<dbReference type="InterPro" id="IPR014729">
    <property type="entry name" value="Rossmann-like_a/b/a_fold"/>
</dbReference>
<dbReference type="InterPro" id="IPR023030">
    <property type="entry name" value="Bifunc_HldE"/>
</dbReference>
<evidence type="ECO:0000256" key="7">
    <source>
        <dbReference type="ARBA" id="ARBA00022840"/>
    </source>
</evidence>
<dbReference type="GO" id="GO:0016773">
    <property type="term" value="F:phosphotransferase activity, alcohol group as acceptor"/>
    <property type="evidence" value="ECO:0007669"/>
    <property type="project" value="InterPro"/>
</dbReference>
<accession>A0A7X0DN26</accession>
<dbReference type="GO" id="GO:0033785">
    <property type="term" value="F:heptose 7-phosphate kinase activity"/>
    <property type="evidence" value="ECO:0007669"/>
    <property type="project" value="UniProtKB-UniRule"/>
</dbReference>
<comment type="pathway">
    <text evidence="11">Nucleotide-sugar biosynthesis; ADP-L-glycero-beta-D-manno-heptose biosynthesis; ADP-L-glycero-beta-D-manno-heptose from D-glycero-beta-D-manno-heptose 7-phosphate: step 3/4.</text>
</comment>
<keyword evidence="5 11" id="KW-0547">Nucleotide-binding</keyword>
<protein>
    <recommendedName>
        <fullName evidence="11">Bifunctional protein HldE</fullName>
    </recommendedName>
    <domain>
        <recommendedName>
            <fullName evidence="11">D-beta-D-heptose 7-phosphate kinase</fullName>
            <ecNumber evidence="11">2.7.1.167</ecNumber>
        </recommendedName>
        <alternativeName>
            <fullName evidence="11">D-beta-D-heptose 7-phosphotransferase</fullName>
        </alternativeName>
        <alternativeName>
            <fullName evidence="11">D-glycero-beta-D-manno-heptose-7-phosphate kinase</fullName>
        </alternativeName>
    </domain>
    <domain>
        <recommendedName>
            <fullName evidence="11">D-beta-D-heptose 1-phosphate adenylyltransferase</fullName>
            <ecNumber evidence="11">2.7.7.70</ecNumber>
        </recommendedName>
        <alternativeName>
            <fullName evidence="11">D-glycero-beta-D-manno-heptose 1-phosphate adenylyltransferase</fullName>
        </alternativeName>
    </domain>
</protein>
<evidence type="ECO:0000259" key="13">
    <source>
        <dbReference type="Pfam" id="PF01467"/>
    </source>
</evidence>
<dbReference type="GO" id="GO:0033786">
    <property type="term" value="F:heptose-1-phosphate adenylyltransferase activity"/>
    <property type="evidence" value="ECO:0007669"/>
    <property type="project" value="UniProtKB-UniRule"/>
</dbReference>
<dbReference type="NCBIfam" id="TIGR00125">
    <property type="entry name" value="cyt_tran_rel"/>
    <property type="match status" value="1"/>
</dbReference>
<dbReference type="UniPathway" id="UPA00356">
    <property type="reaction ID" value="UER00437"/>
</dbReference>
<dbReference type="EC" id="2.7.1.167" evidence="11"/>
<evidence type="ECO:0000256" key="8">
    <source>
        <dbReference type="ARBA" id="ARBA00023268"/>
    </source>
</evidence>
<comment type="caution">
    <text evidence="14">The sequence shown here is derived from an EMBL/GenBank/DDBJ whole genome shotgun (WGS) entry which is preliminary data.</text>
</comment>
<evidence type="ECO:0000256" key="10">
    <source>
        <dbReference type="ARBA" id="ARBA00047428"/>
    </source>
</evidence>
<dbReference type="Proteomes" id="UP000544872">
    <property type="component" value="Unassembled WGS sequence"/>
</dbReference>
<dbReference type="PANTHER" id="PTHR46969:SF1">
    <property type="entry name" value="BIFUNCTIONAL PROTEIN HLDE"/>
    <property type="match status" value="1"/>
</dbReference>
<sequence length="490" mass="51646">MSERHSRLAAHVSALGSATVLCLGDIMLDRFVSGSVDRISPEAPIPVLRVLRETSMLGGAGNVVRNLVGLKARALFLSTVGDDTAGREIADMLGNLPLVTPMLEVETARQTGIKIRYLAGSQQLLRADRETVLDIAPERAASLLAGIAAHITQCQAMILSDYGKGVLTNDVIRSSIDLANAAGLPVVVDPKGRDYSIYRGATVVTPNRKELHEATGLPTQTDADVITAARHLIDTCGITNVLATRSQDGMTLVQSDGTVTHLPAEAREVFDVSGAGDTVVATLAAALACGAPLAEAAEVSNIAAGIVVGKVGTAAVTAHEVIETLHHQDLESSDAKILDRNRAAEQAELWRRRGQTVGFTNGCFDLLHPGHLALLRQARSACDRLVVGLNSDASVKRLKGETRPVQTEAARAAVLAALQMVDAVVVFGEDTPYDLICTLRPDVLVKGADYTVETVVGADVVMGYGGRVVLAQLEPGQSTTNTIRRMNGQG</sequence>
<dbReference type="GO" id="GO:0097171">
    <property type="term" value="P:ADP-L-glycero-beta-D-manno-heptose biosynthetic process"/>
    <property type="evidence" value="ECO:0007669"/>
    <property type="project" value="UniProtKB-UniPathway"/>
</dbReference>
<comment type="subunit">
    <text evidence="11">Homodimer.</text>
</comment>
<gene>
    <name evidence="11" type="primary">hldE</name>
    <name evidence="14" type="ORF">FHS48_001200</name>
</gene>
<dbReference type="GO" id="GO:0005829">
    <property type="term" value="C:cytosol"/>
    <property type="evidence" value="ECO:0007669"/>
    <property type="project" value="TreeGrafter"/>
</dbReference>
<proteinExistence type="inferred from homology"/>
<comment type="pathway">
    <text evidence="11">Nucleotide-sugar biosynthesis; ADP-L-glycero-beta-D-manno-heptose biosynthesis; ADP-L-glycero-beta-D-manno-heptose from D-glycero-beta-D-manno-heptose 7-phosphate: step 1/4.</text>
</comment>
<keyword evidence="4 11" id="KW-0548">Nucleotidyltransferase</keyword>
<dbReference type="NCBIfam" id="TIGR02199">
    <property type="entry name" value="rfaE_dom_II"/>
    <property type="match status" value="1"/>
</dbReference>
<evidence type="ECO:0000256" key="5">
    <source>
        <dbReference type="ARBA" id="ARBA00022741"/>
    </source>
</evidence>
<dbReference type="Pfam" id="PF01467">
    <property type="entry name" value="CTP_transf_like"/>
    <property type="match status" value="1"/>
</dbReference>
<dbReference type="HAMAP" id="MF_01603">
    <property type="entry name" value="HldE"/>
    <property type="match status" value="1"/>
</dbReference>
<dbReference type="Pfam" id="PF00294">
    <property type="entry name" value="PfkB"/>
    <property type="match status" value="1"/>
</dbReference>
<feature type="domain" description="Cytidyltransferase-like" evidence="13">
    <location>
        <begin position="359"/>
        <end position="464"/>
    </location>
</feature>
<dbReference type="InterPro" id="IPR011611">
    <property type="entry name" value="PfkB_dom"/>
</dbReference>
<evidence type="ECO:0000256" key="11">
    <source>
        <dbReference type="HAMAP-Rule" id="MF_01603"/>
    </source>
</evidence>
<keyword evidence="15" id="KW-1185">Reference proteome</keyword>
<keyword evidence="7 11" id="KW-0067">ATP-binding</keyword>
<comment type="similarity">
    <text evidence="11">In the C-terminal section; belongs to the cytidylyltransferase family.</text>
</comment>
<evidence type="ECO:0000256" key="2">
    <source>
        <dbReference type="ARBA" id="ARBA00003753"/>
    </source>
</evidence>
<comment type="function">
    <text evidence="1 11">Catalyzes the phosphorylation of D-glycero-D-manno-heptose 7-phosphate at the C-1 position to selectively form D-glycero-beta-D-manno-heptose-1,7-bisphosphate.</text>
</comment>
<feature type="region of interest" description="Cytidylyltransferase" evidence="11">
    <location>
        <begin position="359"/>
        <end position="490"/>
    </location>
</feature>
<keyword evidence="9 11" id="KW-0119">Carbohydrate metabolism</keyword>
<evidence type="ECO:0000256" key="3">
    <source>
        <dbReference type="ARBA" id="ARBA00022679"/>
    </source>
</evidence>
<keyword evidence="8 11" id="KW-0511">Multifunctional enzyme</keyword>
<dbReference type="AlphaFoldDB" id="A0A7X0DN26"/>
<dbReference type="CDD" id="cd01172">
    <property type="entry name" value="RfaE_like"/>
    <property type="match status" value="1"/>
</dbReference>
<dbReference type="InterPro" id="IPR011913">
    <property type="entry name" value="RfaE_dom_I"/>
</dbReference>
<comment type="function">
    <text evidence="2 11">Catalyzes the ADP transfer from ATP to D-glycero-beta-D-manno-heptose 1-phosphate, yielding ADP-D-glycero-beta-D-manno-heptose.</text>
</comment>
<feature type="region of interest" description="Ribokinase" evidence="11">
    <location>
        <begin position="1"/>
        <end position="331"/>
    </location>
</feature>
<feature type="domain" description="Carbohydrate kinase PfkB" evidence="12">
    <location>
        <begin position="19"/>
        <end position="315"/>
    </location>
</feature>
<name>A0A7X0DN26_NOVIT</name>
<evidence type="ECO:0000313" key="14">
    <source>
        <dbReference type="EMBL" id="MBB6209792.1"/>
    </source>
</evidence>
<evidence type="ECO:0000256" key="1">
    <source>
        <dbReference type="ARBA" id="ARBA00002319"/>
    </source>
</evidence>
<dbReference type="SUPFAM" id="SSF53613">
    <property type="entry name" value="Ribokinase-like"/>
    <property type="match status" value="1"/>
</dbReference>
<evidence type="ECO:0000256" key="9">
    <source>
        <dbReference type="ARBA" id="ARBA00023277"/>
    </source>
</evidence>
<reference evidence="14 15" key="1">
    <citation type="submission" date="2020-08" db="EMBL/GenBank/DDBJ databases">
        <title>Genomic Encyclopedia of Type Strains, Phase IV (KMG-IV): sequencing the most valuable type-strain genomes for metagenomic binning, comparative biology and taxonomic classification.</title>
        <authorList>
            <person name="Goeker M."/>
        </authorList>
    </citation>
    <scope>NUCLEOTIDE SEQUENCE [LARGE SCALE GENOMIC DNA]</scope>
    <source>
        <strain evidence="14 15">DSM 11590</strain>
    </source>
</reference>
<dbReference type="InterPro" id="IPR011914">
    <property type="entry name" value="RfaE_dom_II"/>
</dbReference>
<comment type="catalytic activity">
    <reaction evidence="10 11">
        <text>D-glycero-beta-D-manno-heptose 1-phosphate + ATP + H(+) = ADP-D-glycero-beta-D-manno-heptose + diphosphate</text>
        <dbReference type="Rhea" id="RHEA:27465"/>
        <dbReference type="ChEBI" id="CHEBI:15378"/>
        <dbReference type="ChEBI" id="CHEBI:30616"/>
        <dbReference type="ChEBI" id="CHEBI:33019"/>
        <dbReference type="ChEBI" id="CHEBI:59967"/>
        <dbReference type="ChEBI" id="CHEBI:61593"/>
        <dbReference type="EC" id="2.7.7.70"/>
    </reaction>
</comment>
<comment type="similarity">
    <text evidence="11">In the N-terminal section; belongs to the carbohydrate kinase PfkB family.</text>
</comment>
<organism evidence="14 15">
    <name type="scientific">Novispirillum itersonii</name>
    <name type="common">Aquaspirillum itersonii</name>
    <dbReference type="NCBI Taxonomy" id="189"/>
    <lineage>
        <taxon>Bacteria</taxon>
        <taxon>Pseudomonadati</taxon>
        <taxon>Pseudomonadota</taxon>
        <taxon>Alphaproteobacteria</taxon>
        <taxon>Rhodospirillales</taxon>
        <taxon>Novispirillaceae</taxon>
        <taxon>Novispirillum</taxon>
    </lineage>
</organism>
<feature type="binding site" evidence="11">
    <location>
        <begin position="207"/>
        <end position="210"/>
    </location>
    <ligand>
        <name>ATP</name>
        <dbReference type="ChEBI" id="CHEBI:30616"/>
    </ligand>
</feature>
<dbReference type="InterPro" id="IPR029056">
    <property type="entry name" value="Ribokinase-like"/>
</dbReference>
<dbReference type="EMBL" id="JACIIX010000003">
    <property type="protein sequence ID" value="MBB6209792.1"/>
    <property type="molecule type" value="Genomic_DNA"/>
</dbReference>
<evidence type="ECO:0000259" key="12">
    <source>
        <dbReference type="Pfam" id="PF00294"/>
    </source>
</evidence>